<evidence type="ECO:0000313" key="1">
    <source>
        <dbReference type="EMBL" id="CAK1597603.1"/>
    </source>
</evidence>
<dbReference type="AlphaFoldDB" id="A0AAV1LR94"/>
<reference evidence="1 2" key="1">
    <citation type="submission" date="2023-11" db="EMBL/GenBank/DDBJ databases">
        <authorList>
            <person name="Hedman E."/>
            <person name="Englund M."/>
            <person name="Stromberg M."/>
            <person name="Nyberg Akerstrom W."/>
            <person name="Nylinder S."/>
            <person name="Jareborg N."/>
            <person name="Kallberg Y."/>
            <person name="Kronander E."/>
        </authorList>
    </citation>
    <scope>NUCLEOTIDE SEQUENCE [LARGE SCALE GENOMIC DNA]</scope>
</reference>
<accession>A0AAV1LR94</accession>
<evidence type="ECO:0000313" key="2">
    <source>
        <dbReference type="Proteomes" id="UP001314205"/>
    </source>
</evidence>
<gene>
    <name evidence="1" type="ORF">PARMNEM_LOCUS16777</name>
</gene>
<keyword evidence="2" id="KW-1185">Reference proteome</keyword>
<dbReference type="Proteomes" id="UP001314205">
    <property type="component" value="Unassembled WGS sequence"/>
</dbReference>
<comment type="caution">
    <text evidence="1">The sequence shown here is derived from an EMBL/GenBank/DDBJ whole genome shotgun (WGS) entry which is preliminary data.</text>
</comment>
<organism evidence="1 2">
    <name type="scientific">Parnassius mnemosyne</name>
    <name type="common">clouded apollo</name>
    <dbReference type="NCBI Taxonomy" id="213953"/>
    <lineage>
        <taxon>Eukaryota</taxon>
        <taxon>Metazoa</taxon>
        <taxon>Ecdysozoa</taxon>
        <taxon>Arthropoda</taxon>
        <taxon>Hexapoda</taxon>
        <taxon>Insecta</taxon>
        <taxon>Pterygota</taxon>
        <taxon>Neoptera</taxon>
        <taxon>Endopterygota</taxon>
        <taxon>Lepidoptera</taxon>
        <taxon>Glossata</taxon>
        <taxon>Ditrysia</taxon>
        <taxon>Papilionoidea</taxon>
        <taxon>Papilionidae</taxon>
        <taxon>Parnassiinae</taxon>
        <taxon>Parnassini</taxon>
        <taxon>Parnassius</taxon>
        <taxon>Driopa</taxon>
    </lineage>
</organism>
<protein>
    <submittedName>
        <fullName evidence="1">Uncharacterized protein</fullName>
    </submittedName>
</protein>
<name>A0AAV1LR94_9NEOP</name>
<proteinExistence type="predicted"/>
<sequence>MASNRSKKMIELVQLRKPAPQRATQVREHESVPSTEVKMLADITNKPENQRYSTYSNILKFWNRLQSVMKIIFITSQLFRIALMGDIQNLKIAMSI</sequence>
<dbReference type="EMBL" id="CAVLGL010000095">
    <property type="protein sequence ID" value="CAK1597603.1"/>
    <property type="molecule type" value="Genomic_DNA"/>
</dbReference>